<protein>
    <submittedName>
        <fullName evidence="1">Uncharacterized protein</fullName>
    </submittedName>
</protein>
<dbReference type="AlphaFoldDB" id="X0WIP6"/>
<gene>
    <name evidence="1" type="ORF">S01H1_64611</name>
</gene>
<dbReference type="EMBL" id="BARS01042594">
    <property type="protein sequence ID" value="GAG30520.1"/>
    <property type="molecule type" value="Genomic_DNA"/>
</dbReference>
<comment type="caution">
    <text evidence="1">The sequence shown here is derived from an EMBL/GenBank/DDBJ whole genome shotgun (WGS) entry which is preliminary data.</text>
</comment>
<evidence type="ECO:0000313" key="1">
    <source>
        <dbReference type="EMBL" id="GAG30520.1"/>
    </source>
</evidence>
<name>X0WIP6_9ZZZZ</name>
<reference evidence="1" key="1">
    <citation type="journal article" date="2014" name="Front. Microbiol.">
        <title>High frequency of phylogenetically diverse reductive dehalogenase-homologous genes in deep subseafloor sedimentary metagenomes.</title>
        <authorList>
            <person name="Kawai M."/>
            <person name="Futagami T."/>
            <person name="Toyoda A."/>
            <person name="Takaki Y."/>
            <person name="Nishi S."/>
            <person name="Hori S."/>
            <person name="Arai W."/>
            <person name="Tsubouchi T."/>
            <person name="Morono Y."/>
            <person name="Uchiyama I."/>
            <person name="Ito T."/>
            <person name="Fujiyama A."/>
            <person name="Inagaki F."/>
            <person name="Takami H."/>
        </authorList>
    </citation>
    <scope>NUCLEOTIDE SEQUENCE</scope>
    <source>
        <strain evidence="1">Expedition CK06-06</strain>
    </source>
</reference>
<proteinExistence type="predicted"/>
<organism evidence="1">
    <name type="scientific">marine sediment metagenome</name>
    <dbReference type="NCBI Taxonomy" id="412755"/>
    <lineage>
        <taxon>unclassified sequences</taxon>
        <taxon>metagenomes</taxon>
        <taxon>ecological metagenomes</taxon>
    </lineage>
</organism>
<accession>X0WIP6</accession>
<sequence>MLIIEGDGHARHMEFPIPRDRSFTKATILSQVSSRKLIFLATSFLAPCVLIHDLAIKEVAHFEVQG</sequence>